<reference evidence="1" key="1">
    <citation type="submission" date="2019-11" db="EMBL/GenBank/DDBJ databases">
        <title>Nori genome reveals adaptations in red seaweeds to the harsh intertidal environment.</title>
        <authorList>
            <person name="Wang D."/>
            <person name="Mao Y."/>
        </authorList>
    </citation>
    <scope>NUCLEOTIDE SEQUENCE</scope>
    <source>
        <tissue evidence="1">Gametophyte</tissue>
    </source>
</reference>
<evidence type="ECO:0000313" key="2">
    <source>
        <dbReference type="Proteomes" id="UP000798662"/>
    </source>
</evidence>
<keyword evidence="2" id="KW-1185">Reference proteome</keyword>
<gene>
    <name evidence="1" type="ORF">I4F81_012573</name>
</gene>
<accession>A0ACC3CJT3</accession>
<dbReference type="Proteomes" id="UP000798662">
    <property type="component" value="Chromosome 3"/>
</dbReference>
<protein>
    <submittedName>
        <fullName evidence="1">Uncharacterized protein</fullName>
    </submittedName>
</protein>
<sequence>MGRVGGQGRARAAVPPRRMAVATTGGLAFVDGAVAYRAASASWPIPPRVVGCRGVSRESLLRPKPASLRLLRGSASRGRPLNAAVRVVSCSLGGAQPPPRTRSWYGWGIRSSKYHSSLCHVAQRVRGNGNWQEADHPPDDKVLCTLCHDIERRKQQVVPKAVRQQRTHTFRPNTVFQMLRRGKMATLDQLYKGVAAVPLRASDKKLQFIASAAHFNVLTLSSQVARKLIVIGGPPGVGKTRLGYEALAMAMDSSGRLINHLQAATGSPLLVVPVYLDMSNGLKVERPLDLAPGVTTSERLGARVAAAVLSLPMIEVRRLNGGNLLGLAINNVLYAIVCGVVAERHARQIAAISVNEDSNLQGMPIVLFAVHMDEYQLFTKELADNDGWNQESAVNEVRSMLSLMKNYVLNRRAHLPARPTLLPVVSGTPYDGVYILWTKMLNPRFLLPAVLDPEQALGLFTDFLTQEEPFVGHAQLIRGSMQCLAARVALTDVDLRPRLVMELAQELLLRTPRDLSAQEALSAVDWPALTTAVSGSVTAPISEPAGRLLTQLSLFRIPINFVPSSMDKLSPFETVVRDSEAVGHLRLGRVSKSSAIDSYRTVRLPFVQLRRWGLHKLLPQRLLDLPVRPWTADDFEDLVAHYLCARVDFFAAAFGQPVPLAFVLPGALGSPAARGVCVSLHGSRSVYREQFQWLHKKTDQPVKAMNMSAVTDDLTLRASLAVIPDQAVPGGGGKHDEDYFANWEEDVDGPDVDDFLSGRWADDVLTPELQKPEEPDEGAVGKINIKVPEQHFTACDLSTGVFVACRNNALLDVRLALPLSDQHRSCGTTNELHIALAKDAQAAQYPSVPRPATTSSVGPHLHLYCQVKQTQAEVDATQDVISTWYTEARAATAKWRTDGDRTMFVFFTNRDLRLPPESFFTERKHLLIVSRGQLGQALSPAFARRAMVSER</sequence>
<dbReference type="EMBL" id="CM020620">
    <property type="protein sequence ID" value="KAK1870111.1"/>
    <property type="molecule type" value="Genomic_DNA"/>
</dbReference>
<evidence type="ECO:0000313" key="1">
    <source>
        <dbReference type="EMBL" id="KAK1870111.1"/>
    </source>
</evidence>
<organism evidence="1 2">
    <name type="scientific">Pyropia yezoensis</name>
    <name type="common">Susabi-nori</name>
    <name type="synonym">Porphyra yezoensis</name>
    <dbReference type="NCBI Taxonomy" id="2788"/>
    <lineage>
        <taxon>Eukaryota</taxon>
        <taxon>Rhodophyta</taxon>
        <taxon>Bangiophyceae</taxon>
        <taxon>Bangiales</taxon>
        <taxon>Bangiaceae</taxon>
        <taxon>Pyropia</taxon>
    </lineage>
</organism>
<name>A0ACC3CJT3_PYRYE</name>
<proteinExistence type="predicted"/>
<comment type="caution">
    <text evidence="1">The sequence shown here is derived from an EMBL/GenBank/DDBJ whole genome shotgun (WGS) entry which is preliminary data.</text>
</comment>